<evidence type="ECO:0000256" key="3">
    <source>
        <dbReference type="ARBA" id="ARBA00023125"/>
    </source>
</evidence>
<dbReference type="InterPro" id="IPR000055">
    <property type="entry name" value="Restrct_endonuc_typeI_TRD"/>
</dbReference>
<comment type="caution">
    <text evidence="5">The sequence shown here is derived from an EMBL/GenBank/DDBJ whole genome shotgun (WGS) entry which is preliminary data.</text>
</comment>
<evidence type="ECO:0000256" key="2">
    <source>
        <dbReference type="ARBA" id="ARBA00022747"/>
    </source>
</evidence>
<dbReference type="Gene3D" id="3.90.220.20">
    <property type="entry name" value="DNA methylase specificity domains"/>
    <property type="match status" value="2"/>
</dbReference>
<protein>
    <submittedName>
        <fullName evidence="5">Type I restriction-modification system specificity subunit S</fullName>
    </submittedName>
</protein>
<dbReference type="EMBL" id="BNHY01000001">
    <property type="protein sequence ID" value="GHN32956.1"/>
    <property type="molecule type" value="Genomic_DNA"/>
</dbReference>
<name>A0ABD0ADD3_9LACO</name>
<dbReference type="AlphaFoldDB" id="A0ABD0ADD3"/>
<keyword evidence="3" id="KW-0238">DNA-binding</keyword>
<feature type="domain" description="Type I restriction modification DNA specificity" evidence="4">
    <location>
        <begin position="216"/>
        <end position="376"/>
    </location>
</feature>
<evidence type="ECO:0000256" key="1">
    <source>
        <dbReference type="ARBA" id="ARBA00010923"/>
    </source>
</evidence>
<dbReference type="PANTHER" id="PTHR30408">
    <property type="entry name" value="TYPE-1 RESTRICTION ENZYME ECOKI SPECIFICITY PROTEIN"/>
    <property type="match status" value="1"/>
</dbReference>
<sequence>MKDEKKAPKLRFKGFTDDWEQCKLGDVCDVYDGIHHTPDYQDNGIMFLSVENISTLTSDKFVSRDFFEQNYKIFPEKGDILLTRIGNVGTPNVVESTDKLAYYVSLALLKAPKINSYFLCNLICTQEFKKELHRKTLTTAIPQKINKDEIRKITFFDSTSSDERKKIGSLLEKINFTITLHEEKKQQLKCLKSALLQKMFAYKSGYPAIRFEGFSDEWEQCKLGDVADRFDNLRVPVIANLRKNGDTPYYGANGIQDYVDGYTHDGEYILVAEDGANNLKNYPINYVSGRIWVNNHAHVLQAIPYLASTRFLGYEIGRSNIVSLLVGGGRAKLNADALMNMNLNLPKIKEQELIADLFQKVEISITLQNYKLDKLKNLKSSLLKKMFI</sequence>
<dbReference type="SUPFAM" id="SSF116734">
    <property type="entry name" value="DNA methylase specificity domain"/>
    <property type="match status" value="2"/>
</dbReference>
<gene>
    <name evidence="5" type="primary">hsdS</name>
    <name evidence="5" type="ORF">ME791_01080</name>
</gene>
<dbReference type="RefSeq" id="WP_035161108.1">
    <property type="nucleotide sequence ID" value="NZ_BNHY01000001.1"/>
</dbReference>
<accession>A0ABD0ADD3</accession>
<proteinExistence type="inferred from homology"/>
<evidence type="ECO:0000313" key="5">
    <source>
        <dbReference type="EMBL" id="GHN32956.1"/>
    </source>
</evidence>
<comment type="similarity">
    <text evidence="1">Belongs to the type-I restriction system S methylase family.</text>
</comment>
<dbReference type="Proteomes" id="UP001054884">
    <property type="component" value="Unassembled WGS sequence"/>
</dbReference>
<feature type="domain" description="Type I restriction modification DNA specificity" evidence="4">
    <location>
        <begin position="17"/>
        <end position="189"/>
    </location>
</feature>
<dbReference type="InterPro" id="IPR044946">
    <property type="entry name" value="Restrct_endonuc_typeI_TRD_sf"/>
</dbReference>
<dbReference type="GO" id="GO:0003677">
    <property type="term" value="F:DNA binding"/>
    <property type="evidence" value="ECO:0007669"/>
    <property type="project" value="UniProtKB-KW"/>
</dbReference>
<dbReference type="CDD" id="cd17262">
    <property type="entry name" value="RMtype1_S_Aco12261I-TRD2-CR2"/>
    <property type="match status" value="1"/>
</dbReference>
<reference evidence="5 6" key="1">
    <citation type="journal article" date="2022" name="J. Dairy Sci.">
        <title>Genetic diversity of Lactobacillus delbrueckii isolated from raw milk in Hokkaido, Japan.</title>
        <authorList>
            <person name="Tsuchihashi H."/>
            <person name="Ichikawa A."/>
            <person name="Takeda M."/>
            <person name="Koizumi A."/>
            <person name="Mizoguchi C."/>
            <person name="Ishida T."/>
            <person name="Kimura K."/>
        </authorList>
    </citation>
    <scope>NUCLEOTIDE SEQUENCE [LARGE SCALE GENOMIC DNA]</scope>
    <source>
        <strain evidence="5 6">ME-791</strain>
    </source>
</reference>
<dbReference type="Pfam" id="PF01420">
    <property type="entry name" value="Methylase_S"/>
    <property type="match status" value="2"/>
</dbReference>
<dbReference type="PANTHER" id="PTHR30408:SF12">
    <property type="entry name" value="TYPE I RESTRICTION ENZYME MJAVIII SPECIFICITY SUBUNIT"/>
    <property type="match status" value="1"/>
</dbReference>
<organism evidence="5 6">
    <name type="scientific">Lactobacillus delbrueckii</name>
    <dbReference type="NCBI Taxonomy" id="1584"/>
    <lineage>
        <taxon>Bacteria</taxon>
        <taxon>Bacillati</taxon>
        <taxon>Bacillota</taxon>
        <taxon>Bacilli</taxon>
        <taxon>Lactobacillales</taxon>
        <taxon>Lactobacillaceae</taxon>
        <taxon>Lactobacillus</taxon>
    </lineage>
</organism>
<keyword evidence="2" id="KW-0680">Restriction system</keyword>
<evidence type="ECO:0000313" key="6">
    <source>
        <dbReference type="Proteomes" id="UP001054884"/>
    </source>
</evidence>
<dbReference type="InterPro" id="IPR052021">
    <property type="entry name" value="Type-I_RS_S_subunit"/>
</dbReference>
<dbReference type="GO" id="GO:0009307">
    <property type="term" value="P:DNA restriction-modification system"/>
    <property type="evidence" value="ECO:0007669"/>
    <property type="project" value="UniProtKB-KW"/>
</dbReference>
<evidence type="ECO:0000259" key="4">
    <source>
        <dbReference type="Pfam" id="PF01420"/>
    </source>
</evidence>